<evidence type="ECO:0000256" key="1">
    <source>
        <dbReference type="SAM" id="MobiDB-lite"/>
    </source>
</evidence>
<organism evidence="2 3">
    <name type="scientific">Curtobacterium flaccumfaciens pv. flaccumfaciens</name>
    <dbReference type="NCBI Taxonomy" id="138532"/>
    <lineage>
        <taxon>Bacteria</taxon>
        <taxon>Bacillati</taxon>
        <taxon>Actinomycetota</taxon>
        <taxon>Actinomycetes</taxon>
        <taxon>Micrococcales</taxon>
        <taxon>Microbacteriaceae</taxon>
        <taxon>Curtobacterium</taxon>
    </lineage>
</organism>
<dbReference type="EMBL" id="JAHEWX010000020">
    <property type="protein sequence ID" value="MBT1542915.1"/>
    <property type="molecule type" value="Genomic_DNA"/>
</dbReference>
<dbReference type="AlphaFoldDB" id="A0A9Q2W640"/>
<protein>
    <submittedName>
        <fullName evidence="2">Uncharacterized protein</fullName>
    </submittedName>
</protein>
<accession>A0A9Q2W640</accession>
<name>A0A9Q2W640_9MICO</name>
<dbReference type="RefSeq" id="WP_017886573.1">
    <property type="nucleotide sequence ID" value="NZ_JAHEWX010000020.1"/>
</dbReference>
<evidence type="ECO:0000313" key="3">
    <source>
        <dbReference type="Proteomes" id="UP000709437"/>
    </source>
</evidence>
<feature type="region of interest" description="Disordered" evidence="1">
    <location>
        <begin position="1"/>
        <end position="27"/>
    </location>
</feature>
<reference evidence="2" key="1">
    <citation type="submission" date="2021-05" db="EMBL/GenBank/DDBJ databases">
        <title>Whole genome sequence of Curtobacterium flaccumfaciens pv. flaccumfaciens strain CFBP 3417.</title>
        <authorList>
            <person name="Osdaghi E."/>
            <person name="Taghouti G."/>
            <person name="Portier P."/>
            <person name="Fazliarab A."/>
            <person name="Taghavi S.M."/>
            <person name="Briand M."/>
            <person name="Le-Saux M."/>
            <person name="Jacques M.-A."/>
        </authorList>
    </citation>
    <scope>NUCLEOTIDE SEQUENCE</scope>
    <source>
        <strain evidence="2">CFBP 3417</strain>
    </source>
</reference>
<comment type="caution">
    <text evidence="2">The sequence shown here is derived from an EMBL/GenBank/DDBJ whole genome shotgun (WGS) entry which is preliminary data.</text>
</comment>
<dbReference type="Proteomes" id="UP000709437">
    <property type="component" value="Unassembled WGS sequence"/>
</dbReference>
<gene>
    <name evidence="2" type="ORF">KK103_14185</name>
</gene>
<sequence>MTTVNPAPPSFGRARISSPNWNDTTTDADYEDLDVIAANIERERAAARIRVTAAIAARLGR</sequence>
<proteinExistence type="predicted"/>
<evidence type="ECO:0000313" key="2">
    <source>
        <dbReference type="EMBL" id="MBT1542915.1"/>
    </source>
</evidence>
<dbReference type="GeneID" id="99623141"/>